<accession>A0A553PMD1</accession>
<dbReference type="PANTHER" id="PTHR13109">
    <property type="entry name" value="NEUROCHONDRIN"/>
    <property type="match status" value="1"/>
</dbReference>
<sequence length="771" mass="86778">MMNKVKPVRKCLAALAKAETDTERLAALFLVPKLVKGQDCDKQARLHLMKSIGYSFLARMLRSKDSPEGCPGLMYQSVALAVLSCFTGDEEIMTNASILFNLPILLDIINDADNEIYEENLLVINDAYEVITAIVSTEQGRNSFISNRGIHTLCDINIRQSFQSEKALTLLLSLLKLSGSACWSYHQGTQDFNNLMTKFCEEFYNSKNEGKFELCHTLRTIIRSFPKSNYCEEAWLPYLQSGLRDILFSKITKEQRDPALMLLASVIEVSDFEWCICGTKEVIASGKFVAMILNLSFIEVIMHLEEKKLEDVVGDLDLVVSCYFIIESGVSYMANERLSMLDDRQKGQLYSAMKNVFSTVLKFLHEVSLDLKDNPTELDDNDNKAFICATIRILASWLAEETTASRDDVCAILPFIFTLSNEAFEAQKVQKLQSLPGKSGFGKPPIQSANEFVPDVLRFLLPALCHLIAEDKSRQVLLTINIHEQLYAYLVYHWSIFECCKDWVQQQDSDGPDKSSSEPTYLLDNAKFDTVNSKFAICTICNSLMNLVVLEPHFVDTSPMFGSLLKFLMNALPTLQNSGEYLVLYGNICVLGLLILKEHSTRPSSSDFVVFKFIQCVVRFLWDAHNTDQSPDGSQLTVSQEYKDSWNDASDLWFLGVQVTCALIVQISWIKDFVVESGWAQSVIENLVNVKSLEEPTLSAFEDLLVSVAVENKSFIEEMKTLGVIQKFENVQGFVGYRSVKTGIASPILNTRIGSKGQKNVHNLHRIVLDG</sequence>
<reference evidence="2 3" key="1">
    <citation type="journal article" date="2018" name="Nat. Ecol. Evol.">
        <title>Genomic signatures of mitonuclear coevolution across populations of Tigriopus californicus.</title>
        <authorList>
            <person name="Barreto F.S."/>
            <person name="Watson E.T."/>
            <person name="Lima T.G."/>
            <person name="Willett C.S."/>
            <person name="Edmands S."/>
            <person name="Li W."/>
            <person name="Burton R.S."/>
        </authorList>
    </citation>
    <scope>NUCLEOTIDE SEQUENCE [LARGE SCALE GENOMIC DNA]</scope>
    <source>
        <strain evidence="2 3">San Diego</strain>
    </source>
</reference>
<dbReference type="InterPro" id="IPR008709">
    <property type="entry name" value="Neurochondrin"/>
</dbReference>
<protein>
    <recommendedName>
        <fullName evidence="4">Neurochondrin</fullName>
    </recommendedName>
</protein>
<dbReference type="PANTHER" id="PTHR13109:SF7">
    <property type="entry name" value="NEUROCHONDRIN"/>
    <property type="match status" value="1"/>
</dbReference>
<organism evidence="2 3">
    <name type="scientific">Tigriopus californicus</name>
    <name type="common">Marine copepod</name>
    <dbReference type="NCBI Taxonomy" id="6832"/>
    <lineage>
        <taxon>Eukaryota</taxon>
        <taxon>Metazoa</taxon>
        <taxon>Ecdysozoa</taxon>
        <taxon>Arthropoda</taxon>
        <taxon>Crustacea</taxon>
        <taxon>Multicrustacea</taxon>
        <taxon>Hexanauplia</taxon>
        <taxon>Copepoda</taxon>
        <taxon>Harpacticoida</taxon>
        <taxon>Harpacticidae</taxon>
        <taxon>Tigriopus</taxon>
    </lineage>
</organism>
<dbReference type="InterPro" id="IPR016024">
    <property type="entry name" value="ARM-type_fold"/>
</dbReference>
<gene>
    <name evidence="2" type="ORF">TCAL_06753</name>
</gene>
<dbReference type="STRING" id="6832.A0A553PMD1"/>
<name>A0A553PMD1_TIGCA</name>
<evidence type="ECO:0000256" key="1">
    <source>
        <dbReference type="ARBA" id="ARBA00006927"/>
    </source>
</evidence>
<dbReference type="AlphaFoldDB" id="A0A553PMD1"/>
<dbReference type="Proteomes" id="UP000318571">
    <property type="component" value="Chromosome 11"/>
</dbReference>
<proteinExistence type="inferred from homology"/>
<dbReference type="GO" id="GO:0031175">
    <property type="term" value="P:neuron projection development"/>
    <property type="evidence" value="ECO:0007669"/>
    <property type="project" value="TreeGrafter"/>
</dbReference>
<dbReference type="GO" id="GO:0048168">
    <property type="term" value="P:regulation of neuronal synaptic plasticity"/>
    <property type="evidence" value="ECO:0007669"/>
    <property type="project" value="TreeGrafter"/>
</dbReference>
<comment type="similarity">
    <text evidence="1">Belongs to the neurochondrin family.</text>
</comment>
<keyword evidence="3" id="KW-1185">Reference proteome</keyword>
<dbReference type="OMA" id="IVHYKKP"/>
<dbReference type="Pfam" id="PF05536">
    <property type="entry name" value="Neurochondrin"/>
    <property type="match status" value="1"/>
</dbReference>
<evidence type="ECO:0008006" key="4">
    <source>
        <dbReference type="Google" id="ProtNLM"/>
    </source>
</evidence>
<comment type="caution">
    <text evidence="2">The sequence shown here is derived from an EMBL/GenBank/DDBJ whole genome shotgun (WGS) entry which is preliminary data.</text>
</comment>
<evidence type="ECO:0000313" key="3">
    <source>
        <dbReference type="Proteomes" id="UP000318571"/>
    </source>
</evidence>
<dbReference type="SUPFAM" id="SSF48371">
    <property type="entry name" value="ARM repeat"/>
    <property type="match status" value="1"/>
</dbReference>
<evidence type="ECO:0000313" key="2">
    <source>
        <dbReference type="EMBL" id="TRY78832.1"/>
    </source>
</evidence>
<dbReference type="GO" id="GO:0030425">
    <property type="term" value="C:dendrite"/>
    <property type="evidence" value="ECO:0007669"/>
    <property type="project" value="TreeGrafter"/>
</dbReference>
<dbReference type="EMBL" id="VCGU01000003">
    <property type="protein sequence ID" value="TRY78832.1"/>
    <property type="molecule type" value="Genomic_DNA"/>
</dbReference>